<organism evidence="2 3">
    <name type="scientific">Nonlabens spongiae</name>
    <dbReference type="NCBI Taxonomy" id="331648"/>
    <lineage>
        <taxon>Bacteria</taxon>
        <taxon>Pseudomonadati</taxon>
        <taxon>Bacteroidota</taxon>
        <taxon>Flavobacteriia</taxon>
        <taxon>Flavobacteriales</taxon>
        <taxon>Flavobacteriaceae</taxon>
        <taxon>Nonlabens</taxon>
    </lineage>
</organism>
<evidence type="ECO:0000313" key="2">
    <source>
        <dbReference type="EMBL" id="ARN79102.1"/>
    </source>
</evidence>
<protein>
    <recommendedName>
        <fullName evidence="1">DUF4130 domain-containing protein</fullName>
    </recommendedName>
</protein>
<accession>A0A1W6MNG5</accession>
<gene>
    <name evidence="2" type="ORF">BST97_14525</name>
</gene>
<evidence type="ECO:0000259" key="1">
    <source>
        <dbReference type="Pfam" id="PF13566"/>
    </source>
</evidence>
<dbReference type="RefSeq" id="WP_085767906.1">
    <property type="nucleotide sequence ID" value="NZ_CP019344.1"/>
</dbReference>
<evidence type="ECO:0000313" key="3">
    <source>
        <dbReference type="Proteomes" id="UP000193431"/>
    </source>
</evidence>
<dbReference type="AlphaFoldDB" id="A0A1W6MNG5"/>
<dbReference type="NCBIfam" id="TIGR03915">
    <property type="entry name" value="SAM_7_link_chp"/>
    <property type="match status" value="1"/>
</dbReference>
<dbReference type="OrthoDB" id="5290748at2"/>
<sequence length="247" mass="29433">MNYITYDGSYAGLMTILYDIFQYKIESPIIQSRTIKDVGLYENINVITCESKAAKTLNYLKLFLSIGELELIRNIFLSEEQLAEQLIISVLQKTIKNKSSILKDFSNSNVLKIHKINKSVNREKHRMKAFIRFKKVDSDLFYAECEPDFDVLPLIIKHFSRRYANQKWIIFDSKRKYGIFYDLTQVQFIQLEKNSSNIINSQRSGEHDYEQLWSTYFERTNIKSRKNTKLFIQHVPKRYWKHLTELK</sequence>
<reference evidence="2 3" key="1">
    <citation type="submission" date="2016-11" db="EMBL/GenBank/DDBJ databases">
        <title>Trade-off between light-utilization and light-protection in marine flavobacteria.</title>
        <authorList>
            <person name="Kumagai Y."/>
        </authorList>
    </citation>
    <scope>NUCLEOTIDE SEQUENCE [LARGE SCALE GENOMIC DNA]</scope>
    <source>
        <strain evidence="2 3">JCM 13191</strain>
    </source>
</reference>
<proteinExistence type="predicted"/>
<keyword evidence="3" id="KW-1185">Reference proteome</keyword>
<dbReference type="Proteomes" id="UP000193431">
    <property type="component" value="Chromosome"/>
</dbReference>
<dbReference type="STRING" id="331648.BST97_14525"/>
<dbReference type="EMBL" id="CP019344">
    <property type="protein sequence ID" value="ARN79102.1"/>
    <property type="molecule type" value="Genomic_DNA"/>
</dbReference>
<dbReference type="Pfam" id="PF13566">
    <property type="entry name" value="DUF4130"/>
    <property type="match status" value="1"/>
</dbReference>
<dbReference type="InterPro" id="IPR025404">
    <property type="entry name" value="DUF4130"/>
</dbReference>
<feature type="domain" description="DUF4130" evidence="1">
    <location>
        <begin position="84"/>
        <end position="245"/>
    </location>
</feature>
<dbReference type="InterPro" id="IPR023875">
    <property type="entry name" value="DNA_repair_put"/>
</dbReference>
<name>A0A1W6MNG5_9FLAO</name>